<reference evidence="2" key="1">
    <citation type="submission" date="2019-12" db="EMBL/GenBank/DDBJ databases">
        <title>Actinomadura physcomitrii sp. nov., a novel actinomycete isolated from moss [Physcomitrium sphaericum (Ludw) Fuernr].</title>
        <authorList>
            <person name="Zhuang X."/>
        </authorList>
    </citation>
    <scope>NUCLEOTIDE SEQUENCE [LARGE SCALE GENOMIC DNA]</scope>
    <source>
        <strain evidence="2">LD22</strain>
    </source>
</reference>
<organism evidence="2 3">
    <name type="scientific">Actinomadura physcomitrii</name>
    <dbReference type="NCBI Taxonomy" id="2650748"/>
    <lineage>
        <taxon>Bacteria</taxon>
        <taxon>Bacillati</taxon>
        <taxon>Actinomycetota</taxon>
        <taxon>Actinomycetes</taxon>
        <taxon>Streptosporangiales</taxon>
        <taxon>Thermomonosporaceae</taxon>
        <taxon>Actinomadura</taxon>
    </lineage>
</organism>
<dbReference type="Proteomes" id="UP000462055">
    <property type="component" value="Unassembled WGS sequence"/>
</dbReference>
<evidence type="ECO:0000313" key="3">
    <source>
        <dbReference type="Proteomes" id="UP000462055"/>
    </source>
</evidence>
<feature type="region of interest" description="Disordered" evidence="1">
    <location>
        <begin position="1"/>
        <end position="22"/>
    </location>
</feature>
<proteinExistence type="predicted"/>
<accession>A0A6I4MSE0</accession>
<protein>
    <submittedName>
        <fullName evidence="2">Uncharacterized protein</fullName>
    </submittedName>
</protein>
<sequence>MRRRTASGACRTARTSSSGAGRPSIALCGAAAMLAALALARHLRPA</sequence>
<keyword evidence="3" id="KW-1185">Reference proteome</keyword>
<dbReference type="RefSeq" id="WP_160573956.1">
    <property type="nucleotide sequence ID" value="NZ_WBMS02000056.1"/>
</dbReference>
<dbReference type="EMBL" id="WBMS02000056">
    <property type="protein sequence ID" value="MWA06757.1"/>
    <property type="molecule type" value="Genomic_DNA"/>
</dbReference>
<evidence type="ECO:0000256" key="1">
    <source>
        <dbReference type="SAM" id="MobiDB-lite"/>
    </source>
</evidence>
<gene>
    <name evidence="2" type="ORF">F8568_041730</name>
</gene>
<evidence type="ECO:0000313" key="2">
    <source>
        <dbReference type="EMBL" id="MWA06757.1"/>
    </source>
</evidence>
<comment type="caution">
    <text evidence="2">The sequence shown here is derived from an EMBL/GenBank/DDBJ whole genome shotgun (WGS) entry which is preliminary data.</text>
</comment>
<name>A0A6I4MSE0_9ACTN</name>
<dbReference type="AlphaFoldDB" id="A0A6I4MSE0"/>